<feature type="transmembrane region" description="Helical" evidence="2">
    <location>
        <begin position="240"/>
        <end position="257"/>
    </location>
</feature>
<accession>A0A2G9FZE0</accession>
<feature type="coiled-coil region" evidence="1">
    <location>
        <begin position="86"/>
        <end position="158"/>
    </location>
</feature>
<dbReference type="AlphaFoldDB" id="A0A2G9FZE0"/>
<feature type="transmembrane region" description="Helical" evidence="2">
    <location>
        <begin position="54"/>
        <end position="77"/>
    </location>
</feature>
<dbReference type="EMBL" id="NKXS01008409">
    <property type="protein sequence ID" value="PIM98427.1"/>
    <property type="molecule type" value="Genomic_DNA"/>
</dbReference>
<keyword evidence="2" id="KW-1133">Transmembrane helix</keyword>
<feature type="transmembrane region" description="Helical" evidence="2">
    <location>
        <begin position="263"/>
        <end position="283"/>
    </location>
</feature>
<protein>
    <submittedName>
        <fullName evidence="3">Uncharacterized protein</fullName>
    </submittedName>
</protein>
<keyword evidence="2" id="KW-0472">Membrane</keyword>
<keyword evidence="4" id="KW-1185">Reference proteome</keyword>
<organism evidence="3 4">
    <name type="scientific">Handroanthus impetiginosus</name>
    <dbReference type="NCBI Taxonomy" id="429701"/>
    <lineage>
        <taxon>Eukaryota</taxon>
        <taxon>Viridiplantae</taxon>
        <taxon>Streptophyta</taxon>
        <taxon>Embryophyta</taxon>
        <taxon>Tracheophyta</taxon>
        <taxon>Spermatophyta</taxon>
        <taxon>Magnoliopsida</taxon>
        <taxon>eudicotyledons</taxon>
        <taxon>Gunneridae</taxon>
        <taxon>Pentapetalae</taxon>
        <taxon>asterids</taxon>
        <taxon>lamiids</taxon>
        <taxon>Lamiales</taxon>
        <taxon>Bignoniaceae</taxon>
        <taxon>Crescentiina</taxon>
        <taxon>Tabebuia alliance</taxon>
        <taxon>Handroanthus</taxon>
    </lineage>
</organism>
<dbReference type="PANTHER" id="PTHR36073">
    <property type="match status" value="1"/>
</dbReference>
<keyword evidence="1" id="KW-0175">Coiled coil</keyword>
<dbReference type="Proteomes" id="UP000231279">
    <property type="component" value="Unassembled WGS sequence"/>
</dbReference>
<proteinExistence type="predicted"/>
<dbReference type="STRING" id="429701.A0A2G9FZE0"/>
<feature type="transmembrane region" description="Helical" evidence="2">
    <location>
        <begin position="295"/>
        <end position="313"/>
    </location>
</feature>
<evidence type="ECO:0000256" key="1">
    <source>
        <dbReference type="SAM" id="Coils"/>
    </source>
</evidence>
<gene>
    <name evidence="3" type="ORF">CDL12_29096</name>
</gene>
<evidence type="ECO:0000313" key="3">
    <source>
        <dbReference type="EMBL" id="PIM98427.1"/>
    </source>
</evidence>
<dbReference type="PANTHER" id="PTHR36073:SF1">
    <property type="entry name" value="OS01G0962100 PROTEIN"/>
    <property type="match status" value="1"/>
</dbReference>
<evidence type="ECO:0000313" key="4">
    <source>
        <dbReference type="Proteomes" id="UP000231279"/>
    </source>
</evidence>
<keyword evidence="2" id="KW-0812">Transmembrane</keyword>
<name>A0A2G9FZE0_9LAMI</name>
<sequence length="332" mass="37844">MALLFELVTSIVGLALKPLFLARICCQFGVRSVSIIIQTWLEVLRFAFCLHSLILYRLAMWAIAVLSLPLRVLTALYKERMLEMQLHRLKNELENVLWDREELEERLHVAIKEHRMMETMLMELEEEHDEAIIKIELLESEVQDLKNKVQRLKETEGKAPWSYRARGEVGNNLNITSTYNVGTLSWKPDYDKSIIQSSKDHCKEETHDIVSTRSKIHGHSKVSKKGDILSQQKEVALSRSLFSAILALVVGIIVWEAKDPCTPLIVALFTVVAMSLMSVLQLFITIEHKPASDAVALLSFNWFILGTLAYPTLPRIARVLTPVALSVIKQVF</sequence>
<reference evidence="4" key="1">
    <citation type="journal article" date="2018" name="Gigascience">
        <title>Genome assembly of the Pink Ipe (Handroanthus impetiginosus, Bignoniaceae), a highly valued, ecologically keystone Neotropical timber forest tree.</title>
        <authorList>
            <person name="Silva-Junior O.B."/>
            <person name="Grattapaglia D."/>
            <person name="Novaes E."/>
            <person name="Collevatti R.G."/>
        </authorList>
    </citation>
    <scope>NUCLEOTIDE SEQUENCE [LARGE SCALE GENOMIC DNA]</scope>
    <source>
        <strain evidence="4">cv. UFG-1</strain>
    </source>
</reference>
<evidence type="ECO:0000256" key="2">
    <source>
        <dbReference type="SAM" id="Phobius"/>
    </source>
</evidence>
<comment type="caution">
    <text evidence="3">The sequence shown here is derived from an EMBL/GenBank/DDBJ whole genome shotgun (WGS) entry which is preliminary data.</text>
</comment>
<dbReference type="OrthoDB" id="1937632at2759"/>